<organism evidence="2 3">
    <name type="scientific">Streptomyces albospinus</name>
    <dbReference type="NCBI Taxonomy" id="285515"/>
    <lineage>
        <taxon>Bacteria</taxon>
        <taxon>Bacillati</taxon>
        <taxon>Actinomycetota</taxon>
        <taxon>Actinomycetes</taxon>
        <taxon>Kitasatosporales</taxon>
        <taxon>Streptomycetaceae</taxon>
        <taxon>Streptomyces</taxon>
    </lineage>
</organism>
<dbReference type="Proteomes" id="UP000654471">
    <property type="component" value="Unassembled WGS sequence"/>
</dbReference>
<accession>A0ABQ2VFL0</accession>
<keyword evidence="3" id="KW-1185">Reference proteome</keyword>
<protein>
    <submittedName>
        <fullName evidence="2">Uncharacterized protein</fullName>
    </submittedName>
</protein>
<gene>
    <name evidence="2" type="ORF">GCM10010211_58160</name>
</gene>
<feature type="region of interest" description="Disordered" evidence="1">
    <location>
        <begin position="1"/>
        <end position="24"/>
    </location>
</feature>
<evidence type="ECO:0000313" key="2">
    <source>
        <dbReference type="EMBL" id="GGU84554.1"/>
    </source>
</evidence>
<comment type="caution">
    <text evidence="2">The sequence shown here is derived from an EMBL/GenBank/DDBJ whole genome shotgun (WGS) entry which is preliminary data.</text>
</comment>
<dbReference type="EMBL" id="BMRP01000025">
    <property type="protein sequence ID" value="GGU84554.1"/>
    <property type="molecule type" value="Genomic_DNA"/>
</dbReference>
<proteinExistence type="predicted"/>
<evidence type="ECO:0000256" key="1">
    <source>
        <dbReference type="SAM" id="MobiDB-lite"/>
    </source>
</evidence>
<sequence>MEDGPDDAPIPGRARLVRSSTRDPVVARERRTRLLTRNSYSIDSLSCAHSDGVDRYINLSIYVAPGVREGERCLKGH</sequence>
<evidence type="ECO:0000313" key="3">
    <source>
        <dbReference type="Proteomes" id="UP000654471"/>
    </source>
</evidence>
<name>A0ABQ2VFL0_9ACTN</name>
<reference evidence="3" key="1">
    <citation type="journal article" date="2019" name="Int. J. Syst. Evol. Microbiol.">
        <title>The Global Catalogue of Microorganisms (GCM) 10K type strain sequencing project: providing services to taxonomists for standard genome sequencing and annotation.</title>
        <authorList>
            <consortium name="The Broad Institute Genomics Platform"/>
            <consortium name="The Broad Institute Genome Sequencing Center for Infectious Disease"/>
            <person name="Wu L."/>
            <person name="Ma J."/>
        </authorList>
    </citation>
    <scope>NUCLEOTIDE SEQUENCE [LARGE SCALE GENOMIC DNA]</scope>
    <source>
        <strain evidence="3">JCM 3399</strain>
    </source>
</reference>